<gene>
    <name evidence="7" type="ORF">A3SI_01596</name>
</gene>
<dbReference type="Proteomes" id="UP000005551">
    <property type="component" value="Unassembled WGS sequence"/>
</dbReference>
<dbReference type="PANTHER" id="PTHR35004:SF6">
    <property type="entry name" value="TRANSPOSASE"/>
    <property type="match status" value="1"/>
</dbReference>
<keyword evidence="4" id="KW-0233">DNA recombination</keyword>
<dbReference type="PROSITE" id="PS50531">
    <property type="entry name" value="HTH_IS21"/>
    <property type="match status" value="1"/>
</dbReference>
<evidence type="ECO:0000256" key="4">
    <source>
        <dbReference type="ARBA" id="ARBA00023172"/>
    </source>
</evidence>
<evidence type="ECO:0000259" key="5">
    <source>
        <dbReference type="PROSITE" id="PS50531"/>
    </source>
</evidence>
<dbReference type="STRING" id="1189621.A3SI_01596"/>
<name>I5CA75_9BACT</name>
<evidence type="ECO:0000256" key="2">
    <source>
        <dbReference type="ARBA" id="ARBA00022578"/>
    </source>
</evidence>
<feature type="domain" description="Integrase catalytic" evidence="6">
    <location>
        <begin position="129"/>
        <end position="305"/>
    </location>
</feature>
<accession>I5CA75</accession>
<dbReference type="Gene3D" id="3.30.420.10">
    <property type="entry name" value="Ribonuclease H-like superfamily/Ribonuclease H"/>
    <property type="match status" value="1"/>
</dbReference>
<evidence type="ECO:0000259" key="6">
    <source>
        <dbReference type="PROSITE" id="PS50994"/>
    </source>
</evidence>
<protein>
    <submittedName>
        <fullName evidence="7">Integrase catalytic subunit</fullName>
    </submittedName>
</protein>
<dbReference type="RefSeq" id="WP_009053276.1">
    <property type="nucleotide sequence ID" value="NZ_AJYA01000002.1"/>
</dbReference>
<dbReference type="NCBIfam" id="NF033546">
    <property type="entry name" value="transpos_IS21"/>
    <property type="match status" value="1"/>
</dbReference>
<evidence type="ECO:0000313" key="8">
    <source>
        <dbReference type="Proteomes" id="UP000005551"/>
    </source>
</evidence>
<proteinExistence type="inferred from homology"/>
<dbReference type="InterPro" id="IPR012337">
    <property type="entry name" value="RNaseH-like_sf"/>
</dbReference>
<keyword evidence="3" id="KW-0238">DNA-binding</keyword>
<dbReference type="Gene3D" id="1.10.10.60">
    <property type="entry name" value="Homeodomain-like"/>
    <property type="match status" value="1"/>
</dbReference>
<dbReference type="OrthoDB" id="3193769at2"/>
<dbReference type="GO" id="GO:0006310">
    <property type="term" value="P:DNA recombination"/>
    <property type="evidence" value="ECO:0007669"/>
    <property type="project" value="UniProtKB-KW"/>
</dbReference>
<dbReference type="InterPro" id="IPR036397">
    <property type="entry name" value="RNaseH_sf"/>
</dbReference>
<dbReference type="InterPro" id="IPR017894">
    <property type="entry name" value="HTH_IS21_transposase_type"/>
</dbReference>
<reference evidence="7 8" key="1">
    <citation type="submission" date="2012-05" db="EMBL/GenBank/DDBJ databases">
        <title>Genome sequence of Nitritalea halalkaliphila LW7.</title>
        <authorList>
            <person name="Jangir P.K."/>
            <person name="Singh A."/>
            <person name="Shivaji S."/>
            <person name="Sharma R."/>
        </authorList>
    </citation>
    <scope>NUCLEOTIDE SEQUENCE [LARGE SCALE GENOMIC DNA]</scope>
    <source>
        <strain evidence="7 8">LW7</strain>
    </source>
</reference>
<feature type="domain" description="HTH IS21-type" evidence="5">
    <location>
        <begin position="9"/>
        <end position="74"/>
    </location>
</feature>
<dbReference type="GO" id="GO:0015074">
    <property type="term" value="P:DNA integration"/>
    <property type="evidence" value="ECO:0007669"/>
    <property type="project" value="InterPro"/>
</dbReference>
<evidence type="ECO:0000256" key="3">
    <source>
        <dbReference type="ARBA" id="ARBA00023125"/>
    </source>
</evidence>
<comment type="similarity">
    <text evidence="1">Belongs to the transposase IS21/IS408/IS1162 family.</text>
</comment>
<sequence>MNVYLNKFMVYFEIHRLYREGFSIRQISEELVLNRRTVSKYLSMTELEFEQMMVRHAERSKVLSPYESFVKSRLEKFRDTPAAQMHDWLKEHFKDLPQVSQKTVFNFVSWVRRKHNLPFIRSPREYEMVEELPYGKQAQVDFGEYNMRKTSGSRVKVFFFILTLSRSRFKYVWFTESHFTSLLAVEAHEKAFAYMRGVPVEIVYDQDKVFMVSENGGDLILTDTFRSYTQEQSFSLYFCRKSDPESKGKVENVVRYVKMNFLYNRTFHTIETLNDEVMDWLGRTANALPHGVTKKSPYSEYIIEQPYLTPYRPCLSKQASPNLYAVRKDNSISYKGNFYSLPLGTYKGKGTRIALHVETDELVMSRLDDKTEICRHFLALGTGQKIKKTDHGRNKTGSIDERIANAAGMFPHQELALEWLERIREENPRYIRDQLDKIEKAIEGIQTHLVELTLKYCIEKSIYRASDFKAILELQSSQRKVEPNMKILNPLNGKLPEMALVQPEKSNIGAYEAIINNKKITENS</sequence>
<dbReference type="EMBL" id="AJYA01000002">
    <property type="protein sequence ID" value="EIM78727.1"/>
    <property type="molecule type" value="Genomic_DNA"/>
</dbReference>
<comment type="caution">
    <text evidence="7">The sequence shown here is derived from an EMBL/GenBank/DDBJ whole genome shotgun (WGS) entry which is preliminary data.</text>
</comment>
<dbReference type="AlphaFoldDB" id="I5CA75"/>
<dbReference type="GO" id="GO:0032196">
    <property type="term" value="P:transposition"/>
    <property type="evidence" value="ECO:0007669"/>
    <property type="project" value="UniProtKB-KW"/>
</dbReference>
<evidence type="ECO:0000313" key="7">
    <source>
        <dbReference type="EMBL" id="EIM78727.1"/>
    </source>
</evidence>
<keyword evidence="2" id="KW-0815">Transposition</keyword>
<organism evidence="7 8">
    <name type="scientific">Nitritalea halalkaliphila LW7</name>
    <dbReference type="NCBI Taxonomy" id="1189621"/>
    <lineage>
        <taxon>Bacteria</taxon>
        <taxon>Pseudomonadati</taxon>
        <taxon>Bacteroidota</taxon>
        <taxon>Cytophagia</taxon>
        <taxon>Cytophagales</taxon>
        <taxon>Cyclobacteriaceae</taxon>
        <taxon>Nitritalea</taxon>
    </lineage>
</organism>
<keyword evidence="8" id="KW-1185">Reference proteome</keyword>
<dbReference type="GO" id="GO:0003677">
    <property type="term" value="F:DNA binding"/>
    <property type="evidence" value="ECO:0007669"/>
    <property type="project" value="UniProtKB-KW"/>
</dbReference>
<dbReference type="InterPro" id="IPR001584">
    <property type="entry name" value="Integrase_cat-core"/>
</dbReference>
<evidence type="ECO:0000256" key="1">
    <source>
        <dbReference type="ARBA" id="ARBA00009277"/>
    </source>
</evidence>
<dbReference type="PATRIC" id="fig|1189621.3.peg.334"/>
<dbReference type="SUPFAM" id="SSF53098">
    <property type="entry name" value="Ribonuclease H-like"/>
    <property type="match status" value="1"/>
</dbReference>
<dbReference type="PANTHER" id="PTHR35004">
    <property type="entry name" value="TRANSPOSASE RV3428C-RELATED"/>
    <property type="match status" value="1"/>
</dbReference>
<dbReference type="PROSITE" id="PS50994">
    <property type="entry name" value="INTEGRASE"/>
    <property type="match status" value="1"/>
</dbReference>